<comment type="caution">
    <text evidence="2">The sequence shown here is derived from an EMBL/GenBank/DDBJ whole genome shotgun (WGS) entry which is preliminary data.</text>
</comment>
<dbReference type="AlphaFoldDB" id="A0A9P5YTJ0"/>
<feature type="region of interest" description="Disordered" evidence="1">
    <location>
        <begin position="331"/>
        <end position="356"/>
    </location>
</feature>
<sequence length="356" mass="40208">MLPLTPSYTRTHLSPPPSKKVKDDNATHNLHRERFPPSHHSSFAFQPPTYELCDIHDPRAPRKVSTGRWRFLSMSWIRVRRDRGRMSSRASAGLGGNLGIRVMYDVNDTKALNAEHERGPWASEHGRSPSPPAPKLGKGMHLAAPAENLEHPHFHRSQWNGGREEDVRMRGYEDAYGGREDVAVSPSLLLSPYRRHYTRHSPRFLLSRSFLAPSIHPSILARINMVPSTLVGISVLDVLRIAVLRPPSFGVDLHHPSTLYCPSTFSYTLPTFLSSPSSVQDDNATRNHDSHRKGMNVNVNVNEQSKPRTPTLRRSLKTLEDCFPFPIQVHGGGRLMGRGPEDTRKMIRGRKEDSRN</sequence>
<feature type="compositionally biased region" description="Basic and acidic residues" evidence="1">
    <location>
        <begin position="117"/>
        <end position="127"/>
    </location>
</feature>
<protein>
    <submittedName>
        <fullName evidence="2">Uncharacterized protein</fullName>
    </submittedName>
</protein>
<accession>A0A9P5YTJ0</accession>
<reference evidence="2" key="1">
    <citation type="submission" date="2020-11" db="EMBL/GenBank/DDBJ databases">
        <authorList>
            <consortium name="DOE Joint Genome Institute"/>
            <person name="Ahrendt S."/>
            <person name="Riley R."/>
            <person name="Andreopoulos W."/>
            <person name="Labutti K."/>
            <person name="Pangilinan J."/>
            <person name="Ruiz-Duenas F.J."/>
            <person name="Barrasa J.M."/>
            <person name="Sanchez-Garcia M."/>
            <person name="Camarero S."/>
            <person name="Miyauchi S."/>
            <person name="Serrano A."/>
            <person name="Linde D."/>
            <person name="Babiker R."/>
            <person name="Drula E."/>
            <person name="Ayuso-Fernandez I."/>
            <person name="Pacheco R."/>
            <person name="Padilla G."/>
            <person name="Ferreira P."/>
            <person name="Barriuso J."/>
            <person name="Kellner H."/>
            <person name="Castanera R."/>
            <person name="Alfaro M."/>
            <person name="Ramirez L."/>
            <person name="Pisabarro A.G."/>
            <person name="Kuo A."/>
            <person name="Tritt A."/>
            <person name="Lipzen A."/>
            <person name="He G."/>
            <person name="Yan M."/>
            <person name="Ng V."/>
            <person name="Cullen D."/>
            <person name="Martin F."/>
            <person name="Rosso M.-N."/>
            <person name="Henrissat B."/>
            <person name="Hibbett D."/>
            <person name="Martinez A.T."/>
            <person name="Grigoriev I.V."/>
        </authorList>
    </citation>
    <scope>NUCLEOTIDE SEQUENCE</scope>
    <source>
        <strain evidence="2">CIRM-BRFM 674</strain>
    </source>
</reference>
<feature type="region of interest" description="Disordered" evidence="1">
    <location>
        <begin position="117"/>
        <end position="139"/>
    </location>
</feature>
<feature type="region of interest" description="Disordered" evidence="1">
    <location>
        <begin position="1"/>
        <end position="24"/>
    </location>
</feature>
<dbReference type="EMBL" id="MU155357">
    <property type="protein sequence ID" value="KAF9474881.1"/>
    <property type="molecule type" value="Genomic_DNA"/>
</dbReference>
<proteinExistence type="predicted"/>
<evidence type="ECO:0000256" key="1">
    <source>
        <dbReference type="SAM" id="MobiDB-lite"/>
    </source>
</evidence>
<feature type="compositionally biased region" description="Basic and acidic residues" evidence="1">
    <location>
        <begin position="339"/>
        <end position="356"/>
    </location>
</feature>
<keyword evidence="3" id="KW-1185">Reference proteome</keyword>
<evidence type="ECO:0000313" key="2">
    <source>
        <dbReference type="EMBL" id="KAF9474881.1"/>
    </source>
</evidence>
<feature type="compositionally biased region" description="Polar residues" evidence="1">
    <location>
        <begin position="1"/>
        <end position="12"/>
    </location>
</feature>
<dbReference type="Proteomes" id="UP000807469">
    <property type="component" value="Unassembled WGS sequence"/>
</dbReference>
<gene>
    <name evidence="2" type="ORF">BDN70DRAFT_898611</name>
</gene>
<evidence type="ECO:0000313" key="3">
    <source>
        <dbReference type="Proteomes" id="UP000807469"/>
    </source>
</evidence>
<organism evidence="2 3">
    <name type="scientific">Pholiota conissans</name>
    <dbReference type="NCBI Taxonomy" id="109636"/>
    <lineage>
        <taxon>Eukaryota</taxon>
        <taxon>Fungi</taxon>
        <taxon>Dikarya</taxon>
        <taxon>Basidiomycota</taxon>
        <taxon>Agaricomycotina</taxon>
        <taxon>Agaricomycetes</taxon>
        <taxon>Agaricomycetidae</taxon>
        <taxon>Agaricales</taxon>
        <taxon>Agaricineae</taxon>
        <taxon>Strophariaceae</taxon>
        <taxon>Pholiota</taxon>
    </lineage>
</organism>
<name>A0A9P5YTJ0_9AGAR</name>